<gene>
    <name evidence="1" type="ORF">GCM10007423_21550</name>
</gene>
<comment type="caution">
    <text evidence="1">The sequence shown here is derived from an EMBL/GenBank/DDBJ whole genome shotgun (WGS) entry which is preliminary data.</text>
</comment>
<dbReference type="RefSeq" id="WP_188931527.1">
    <property type="nucleotide sequence ID" value="NZ_BMIA01000001.1"/>
</dbReference>
<evidence type="ECO:0000313" key="1">
    <source>
        <dbReference type="EMBL" id="GGH32184.1"/>
    </source>
</evidence>
<evidence type="ECO:0000313" key="2">
    <source>
        <dbReference type="Proteomes" id="UP000600214"/>
    </source>
</evidence>
<dbReference type="Proteomes" id="UP000600214">
    <property type="component" value="Unassembled WGS sequence"/>
</dbReference>
<accession>A0ABQ1YPP6</accession>
<dbReference type="EMBL" id="BMIA01000001">
    <property type="protein sequence ID" value="GGH32184.1"/>
    <property type="molecule type" value="Genomic_DNA"/>
</dbReference>
<sequence>MAKGRKIPEKLTLTKTDLNLIDLGIEILRNNNVKKVDDLTRLKDINERGVAVPGRDLVATTPYVEVAVAVVALTIAVYKAYKSGALANTRVLPTELLQRFKIEHDFSLEQLIDARGEINTMLNR</sequence>
<proteinExistence type="predicted"/>
<organism evidence="1 2">
    <name type="scientific">Dyadobacter endophyticus</name>
    <dbReference type="NCBI Taxonomy" id="1749036"/>
    <lineage>
        <taxon>Bacteria</taxon>
        <taxon>Pseudomonadati</taxon>
        <taxon>Bacteroidota</taxon>
        <taxon>Cytophagia</taxon>
        <taxon>Cytophagales</taxon>
        <taxon>Spirosomataceae</taxon>
        <taxon>Dyadobacter</taxon>
    </lineage>
</organism>
<protein>
    <submittedName>
        <fullName evidence="1">Uncharacterized protein</fullName>
    </submittedName>
</protein>
<keyword evidence="2" id="KW-1185">Reference proteome</keyword>
<reference evidence="2" key="1">
    <citation type="journal article" date="2019" name="Int. J. Syst. Evol. Microbiol.">
        <title>The Global Catalogue of Microorganisms (GCM) 10K type strain sequencing project: providing services to taxonomists for standard genome sequencing and annotation.</title>
        <authorList>
            <consortium name="The Broad Institute Genomics Platform"/>
            <consortium name="The Broad Institute Genome Sequencing Center for Infectious Disease"/>
            <person name="Wu L."/>
            <person name="Ma J."/>
        </authorList>
    </citation>
    <scope>NUCLEOTIDE SEQUENCE [LARGE SCALE GENOMIC DNA]</scope>
    <source>
        <strain evidence="2">CGMCC 1.15288</strain>
    </source>
</reference>
<name>A0ABQ1YPP6_9BACT</name>